<dbReference type="GO" id="GO:0006457">
    <property type="term" value="P:protein folding"/>
    <property type="evidence" value="ECO:0007669"/>
    <property type="project" value="InterPro"/>
</dbReference>
<accession>A0A3P3VL58</accession>
<reference evidence="9 10" key="1">
    <citation type="submission" date="2018-08" db="EMBL/GenBank/DDBJ databases">
        <authorList>
            <person name="Khan S.A."/>
        </authorList>
    </citation>
    <scope>NUCLEOTIDE SEQUENCE [LARGE SCALE GENOMIC DNA]</scope>
    <source>
        <strain evidence="9 10">GTF-13</strain>
    </source>
</reference>
<dbReference type="EC" id="5.2.1.8" evidence="6"/>
<keyword evidence="7" id="KW-0175">Coiled coil</keyword>
<dbReference type="GO" id="GO:0003755">
    <property type="term" value="F:peptidyl-prolyl cis-trans isomerase activity"/>
    <property type="evidence" value="ECO:0007669"/>
    <property type="project" value="UniProtKB-UniRule"/>
</dbReference>
<dbReference type="AlphaFoldDB" id="A0A3P3VL58"/>
<dbReference type="PROSITE" id="PS50059">
    <property type="entry name" value="FKBP_PPIASE"/>
    <property type="match status" value="1"/>
</dbReference>
<evidence type="ECO:0000256" key="3">
    <source>
        <dbReference type="ARBA" id="ARBA00023110"/>
    </source>
</evidence>
<name>A0A3P3VL58_9GAMM</name>
<dbReference type="InterPro" id="IPR046357">
    <property type="entry name" value="PPIase_dom_sf"/>
</dbReference>
<proteinExistence type="inferred from homology"/>
<dbReference type="InterPro" id="IPR000774">
    <property type="entry name" value="PPIase_FKBP_N"/>
</dbReference>
<keyword evidence="10" id="KW-1185">Reference proteome</keyword>
<dbReference type="SUPFAM" id="SSF54534">
    <property type="entry name" value="FKBP-like"/>
    <property type="match status" value="1"/>
</dbReference>
<dbReference type="Proteomes" id="UP000280792">
    <property type="component" value="Unassembled WGS sequence"/>
</dbReference>
<dbReference type="Pfam" id="PF01346">
    <property type="entry name" value="FKBP_N"/>
    <property type="match status" value="1"/>
</dbReference>
<evidence type="ECO:0000256" key="7">
    <source>
        <dbReference type="SAM" id="Coils"/>
    </source>
</evidence>
<dbReference type="Gene3D" id="1.10.287.460">
    <property type="entry name" value="Peptidyl-prolyl cis-trans isomerase, FKBP-type, N-terminal domain"/>
    <property type="match status" value="1"/>
</dbReference>
<organism evidence="9 10">
    <name type="scientific">Aestuariirhabdus litorea</name>
    <dbReference type="NCBI Taxonomy" id="2528527"/>
    <lineage>
        <taxon>Bacteria</taxon>
        <taxon>Pseudomonadati</taxon>
        <taxon>Pseudomonadota</taxon>
        <taxon>Gammaproteobacteria</taxon>
        <taxon>Oceanospirillales</taxon>
        <taxon>Aestuariirhabdaceae</taxon>
        <taxon>Aestuariirhabdus</taxon>
    </lineage>
</organism>
<dbReference type="Gene3D" id="3.10.50.40">
    <property type="match status" value="1"/>
</dbReference>
<dbReference type="Pfam" id="PF00254">
    <property type="entry name" value="FKBP_C"/>
    <property type="match status" value="1"/>
</dbReference>
<evidence type="ECO:0000256" key="1">
    <source>
        <dbReference type="ARBA" id="ARBA00000971"/>
    </source>
</evidence>
<feature type="domain" description="PPIase FKBP-type" evidence="8">
    <location>
        <begin position="122"/>
        <end position="208"/>
    </location>
</feature>
<feature type="coiled-coil region" evidence="7">
    <location>
        <begin position="57"/>
        <end position="84"/>
    </location>
</feature>
<keyword evidence="4 5" id="KW-0413">Isomerase</keyword>
<comment type="similarity">
    <text evidence="2 6">Belongs to the FKBP-type PPIase family.</text>
</comment>
<comment type="caution">
    <text evidence="9">The sequence shown here is derived from an EMBL/GenBank/DDBJ whole genome shotgun (WGS) entry which is preliminary data.</text>
</comment>
<dbReference type="InterPro" id="IPR036944">
    <property type="entry name" value="PPIase_FKBP_N_sf"/>
</dbReference>
<evidence type="ECO:0000259" key="8">
    <source>
        <dbReference type="PROSITE" id="PS50059"/>
    </source>
</evidence>
<evidence type="ECO:0000256" key="6">
    <source>
        <dbReference type="RuleBase" id="RU003915"/>
    </source>
</evidence>
<dbReference type="PANTHER" id="PTHR43811:SF57">
    <property type="entry name" value="FKBP-TYPE PEPTIDYL-PROLYL CIS-TRANS ISOMERASE FKPA-RELATED"/>
    <property type="match status" value="1"/>
</dbReference>
<evidence type="ECO:0000256" key="5">
    <source>
        <dbReference type="PROSITE-ProRule" id="PRU00277"/>
    </source>
</evidence>
<evidence type="ECO:0000256" key="2">
    <source>
        <dbReference type="ARBA" id="ARBA00006577"/>
    </source>
</evidence>
<dbReference type="InterPro" id="IPR001179">
    <property type="entry name" value="PPIase_FKBP_dom"/>
</dbReference>
<sequence length="208" mass="22713">MAAELSTDDQKLSYSLGAIMGERLKADFDTIDVKALAQGIEDAINGGEMSLTREQMIASIQQAQMQAQERAQQLQQEMAQKNLEAGNEFLTSNGSNKDVTTTETGLQYKVLTKGDGEMPGTDSQVTVHYEGRLLDGTVFDSSYERGETTQFGVTQVIPGWTEALQLMPKGSIWEVYIPPQLAYGPGGIPGKIGPNEVLVFKVELIDFE</sequence>
<evidence type="ECO:0000313" key="9">
    <source>
        <dbReference type="EMBL" id="RRJ83482.1"/>
    </source>
</evidence>
<dbReference type="PANTHER" id="PTHR43811">
    <property type="entry name" value="FKBP-TYPE PEPTIDYL-PROLYL CIS-TRANS ISOMERASE FKPA"/>
    <property type="match status" value="1"/>
</dbReference>
<keyword evidence="3 5" id="KW-0697">Rotamase</keyword>
<evidence type="ECO:0000256" key="4">
    <source>
        <dbReference type="ARBA" id="ARBA00023235"/>
    </source>
</evidence>
<dbReference type="EMBL" id="QWEZ01000002">
    <property type="protein sequence ID" value="RRJ83482.1"/>
    <property type="molecule type" value="Genomic_DNA"/>
</dbReference>
<protein>
    <recommendedName>
        <fullName evidence="6">Peptidyl-prolyl cis-trans isomerase</fullName>
        <ecNumber evidence="6">5.2.1.8</ecNumber>
    </recommendedName>
</protein>
<reference evidence="9 10" key="2">
    <citation type="submission" date="2018-12" db="EMBL/GenBank/DDBJ databases">
        <title>Simiduia agarivorans gen. nov., sp. nov., a marine, agarolytic bacterium isolated from shallow coastal water from Keelung, Taiwan.</title>
        <authorList>
            <person name="Shieh W.Y."/>
        </authorList>
    </citation>
    <scope>NUCLEOTIDE SEQUENCE [LARGE SCALE GENOMIC DNA]</scope>
    <source>
        <strain evidence="9 10">GTF-13</strain>
    </source>
</reference>
<comment type="catalytic activity">
    <reaction evidence="1 5 6">
        <text>[protein]-peptidylproline (omega=180) = [protein]-peptidylproline (omega=0)</text>
        <dbReference type="Rhea" id="RHEA:16237"/>
        <dbReference type="Rhea" id="RHEA-COMP:10747"/>
        <dbReference type="Rhea" id="RHEA-COMP:10748"/>
        <dbReference type="ChEBI" id="CHEBI:83833"/>
        <dbReference type="ChEBI" id="CHEBI:83834"/>
        <dbReference type="EC" id="5.2.1.8"/>
    </reaction>
</comment>
<evidence type="ECO:0000313" key="10">
    <source>
        <dbReference type="Proteomes" id="UP000280792"/>
    </source>
</evidence>
<gene>
    <name evidence="9" type="ORF">D0544_11360</name>
</gene>